<feature type="region of interest" description="Disordered" evidence="1">
    <location>
        <begin position="1"/>
        <end position="51"/>
    </location>
</feature>
<dbReference type="OMA" id="GHAVPQM"/>
<evidence type="ECO:0000313" key="3">
    <source>
        <dbReference type="Proteomes" id="UP000233200"/>
    </source>
</evidence>
<reference evidence="2" key="1">
    <citation type="submission" date="2025-08" db="UniProtKB">
        <authorList>
            <consortium name="Ensembl"/>
        </authorList>
    </citation>
    <scope>IDENTIFICATION</scope>
</reference>
<accession>A0A2K6P0L0</accession>
<evidence type="ECO:0000313" key="2">
    <source>
        <dbReference type="Ensembl" id="ENSRROP00000010068.1"/>
    </source>
</evidence>
<organism evidence="2 3">
    <name type="scientific">Rhinopithecus roxellana</name>
    <name type="common">Golden snub-nosed monkey</name>
    <name type="synonym">Pygathrix roxellana</name>
    <dbReference type="NCBI Taxonomy" id="61622"/>
    <lineage>
        <taxon>Eukaryota</taxon>
        <taxon>Metazoa</taxon>
        <taxon>Chordata</taxon>
        <taxon>Craniata</taxon>
        <taxon>Vertebrata</taxon>
        <taxon>Euteleostomi</taxon>
        <taxon>Mammalia</taxon>
        <taxon>Eutheria</taxon>
        <taxon>Euarchontoglires</taxon>
        <taxon>Primates</taxon>
        <taxon>Haplorrhini</taxon>
        <taxon>Catarrhini</taxon>
        <taxon>Cercopithecidae</taxon>
        <taxon>Colobinae</taxon>
        <taxon>Rhinopithecus</taxon>
    </lineage>
</organism>
<proteinExistence type="predicted"/>
<dbReference type="Proteomes" id="UP000233200">
    <property type="component" value="Unplaced"/>
</dbReference>
<evidence type="ECO:0000256" key="1">
    <source>
        <dbReference type="SAM" id="MobiDB-lite"/>
    </source>
</evidence>
<keyword evidence="3" id="KW-1185">Reference proteome</keyword>
<name>A0A2K6P0L0_RHIRO</name>
<protein>
    <submittedName>
        <fullName evidence="2">Uncharacterized protein</fullName>
    </submittedName>
</protein>
<feature type="compositionally biased region" description="Polar residues" evidence="1">
    <location>
        <begin position="38"/>
        <end position="51"/>
    </location>
</feature>
<dbReference type="AlphaFoldDB" id="A0A2K6P0L0"/>
<reference evidence="2" key="2">
    <citation type="submission" date="2025-09" db="UniProtKB">
        <authorList>
            <consortium name="Ensembl"/>
        </authorList>
    </citation>
    <scope>IDENTIFICATION</scope>
</reference>
<feature type="compositionally biased region" description="Polar residues" evidence="1">
    <location>
        <begin position="1"/>
        <end position="10"/>
    </location>
</feature>
<sequence length="150" mass="15845">MPGSRPTSTRALMRPGQCPGVPSPRPPTESHPLEDANVSFTSCTGTNSPTQDGCDEVALPVNPGPWSVCCAAALVLCQPHPCGDHGRHTPSPLGPGHAVPQMDSSCGDLRFSLGLCFLWLVRPLVPLWLRGRVPGLYICDCCGHTPDPIS</sequence>
<dbReference type="Ensembl" id="ENSRROT00000034164.1">
    <property type="protein sequence ID" value="ENSRROP00000010068.1"/>
    <property type="gene ID" value="ENSRROG00000029442.1"/>
</dbReference>
<dbReference type="GeneTree" id="ENSGT00910000147607"/>